<feature type="non-terminal residue" evidence="1">
    <location>
        <position position="1"/>
    </location>
</feature>
<protein>
    <submittedName>
        <fullName evidence="1">Uncharacterized protein</fullName>
    </submittedName>
</protein>
<accession>A0A371E623</accession>
<proteinExistence type="predicted"/>
<evidence type="ECO:0000313" key="1">
    <source>
        <dbReference type="EMBL" id="RDX61485.1"/>
    </source>
</evidence>
<reference evidence="1" key="1">
    <citation type="submission" date="2018-05" db="EMBL/GenBank/DDBJ databases">
        <title>Draft genome of Mucuna pruriens seed.</title>
        <authorList>
            <person name="Nnadi N.E."/>
            <person name="Vos R."/>
            <person name="Hasami M.H."/>
            <person name="Devisetty U.K."/>
            <person name="Aguiy J.C."/>
        </authorList>
    </citation>
    <scope>NUCLEOTIDE SEQUENCE [LARGE SCALE GENOMIC DNA]</scope>
    <source>
        <strain evidence="1">JCA_2017</strain>
    </source>
</reference>
<dbReference type="EMBL" id="QJKJ01016111">
    <property type="protein sequence ID" value="RDX61485.1"/>
    <property type="molecule type" value="Genomic_DNA"/>
</dbReference>
<dbReference type="OrthoDB" id="2007669at2759"/>
<gene>
    <name evidence="1" type="ORF">CR513_60277</name>
</gene>
<dbReference type="AlphaFoldDB" id="A0A371E623"/>
<evidence type="ECO:0000313" key="2">
    <source>
        <dbReference type="Proteomes" id="UP000257109"/>
    </source>
</evidence>
<dbReference type="Proteomes" id="UP000257109">
    <property type="component" value="Unassembled WGS sequence"/>
</dbReference>
<keyword evidence="2" id="KW-1185">Reference proteome</keyword>
<organism evidence="1 2">
    <name type="scientific">Mucuna pruriens</name>
    <name type="common">Velvet bean</name>
    <name type="synonym">Dolichos pruriens</name>
    <dbReference type="NCBI Taxonomy" id="157652"/>
    <lineage>
        <taxon>Eukaryota</taxon>
        <taxon>Viridiplantae</taxon>
        <taxon>Streptophyta</taxon>
        <taxon>Embryophyta</taxon>
        <taxon>Tracheophyta</taxon>
        <taxon>Spermatophyta</taxon>
        <taxon>Magnoliopsida</taxon>
        <taxon>eudicotyledons</taxon>
        <taxon>Gunneridae</taxon>
        <taxon>Pentapetalae</taxon>
        <taxon>rosids</taxon>
        <taxon>fabids</taxon>
        <taxon>Fabales</taxon>
        <taxon>Fabaceae</taxon>
        <taxon>Papilionoideae</taxon>
        <taxon>50 kb inversion clade</taxon>
        <taxon>NPAAA clade</taxon>
        <taxon>indigoferoid/millettioid clade</taxon>
        <taxon>Phaseoleae</taxon>
        <taxon>Mucuna</taxon>
    </lineage>
</organism>
<sequence>MEQSMIDAASGGALMDKAPAIARHLFSNMAGNRQQFRVRGGAGTLRATGESHNVCGICTLMEHPTDMCPTLQEDESKKIESIGALGGGHQFRRLLYLSRQFDN</sequence>
<comment type="caution">
    <text evidence="1">The sequence shown here is derived from an EMBL/GenBank/DDBJ whole genome shotgun (WGS) entry which is preliminary data.</text>
</comment>
<name>A0A371E623_MUCPR</name>